<protein>
    <submittedName>
        <fullName evidence="1">Uncharacterized protein</fullName>
    </submittedName>
</protein>
<organism evidence="1 2">
    <name type="scientific">Hypocrea jecorina (strain ATCC 56765 / BCRC 32924 / NRRL 11460 / Rut C-30)</name>
    <name type="common">Trichoderma reesei</name>
    <dbReference type="NCBI Taxonomy" id="1344414"/>
    <lineage>
        <taxon>Eukaryota</taxon>
        <taxon>Fungi</taxon>
        <taxon>Dikarya</taxon>
        <taxon>Ascomycota</taxon>
        <taxon>Pezizomycotina</taxon>
        <taxon>Sordariomycetes</taxon>
        <taxon>Hypocreomycetidae</taxon>
        <taxon>Hypocreales</taxon>
        <taxon>Hypocreaceae</taxon>
        <taxon>Trichoderma</taxon>
    </lineage>
</organism>
<dbReference type="AlphaFoldDB" id="A0A024RVY4"/>
<name>A0A024RVY4_HYPJR</name>
<evidence type="ECO:0000313" key="2">
    <source>
        <dbReference type="Proteomes" id="UP000024376"/>
    </source>
</evidence>
<evidence type="ECO:0000313" key="1">
    <source>
        <dbReference type="EMBL" id="ETR97022.1"/>
    </source>
</evidence>
<sequence>MEKWRPLLESKRAIWGPSSIMSKLAMQGLTKHCFAARVGRWGDLVYGWESVDARIYGHNVP</sequence>
<proteinExistence type="predicted"/>
<dbReference type="Proteomes" id="UP000024376">
    <property type="component" value="Unassembled WGS sequence"/>
</dbReference>
<reference evidence="2" key="1">
    <citation type="journal article" date="2013" name="Ind. Biotechnol.">
        <title>Comparative genomics analysis of Trichoderma reesei strains.</title>
        <authorList>
            <person name="Koike H."/>
            <person name="Aerts A."/>
            <person name="LaButti K."/>
            <person name="Grigoriev I.V."/>
            <person name="Baker S.E."/>
        </authorList>
    </citation>
    <scope>NUCLEOTIDE SEQUENCE [LARGE SCALE GENOMIC DNA]</scope>
    <source>
        <strain evidence="2">ATCC 56765 / BCRC 32924 / NRRL 11460 / Rut C-30</strain>
    </source>
</reference>
<gene>
    <name evidence="1" type="ORF">M419DRAFT_121232</name>
</gene>
<dbReference type="KEGG" id="trr:M419DRAFT_121232"/>
<dbReference type="EMBL" id="KI911179">
    <property type="protein sequence ID" value="ETR97022.1"/>
    <property type="molecule type" value="Genomic_DNA"/>
</dbReference>
<accession>A0A024RVY4</accession>
<dbReference type="HOGENOM" id="CLU_2924375_0_0_1"/>